<gene>
    <name evidence="3" type="ORF">GCM10010126_62100</name>
</gene>
<accession>A0AA37BN66</accession>
<dbReference type="EMBL" id="BMQD01000029">
    <property type="protein sequence ID" value="GGK94278.1"/>
    <property type="molecule type" value="Genomic_DNA"/>
</dbReference>
<keyword evidence="2" id="KW-0472">Membrane</keyword>
<keyword evidence="2" id="KW-0812">Transmembrane</keyword>
<evidence type="ECO:0008006" key="5">
    <source>
        <dbReference type="Google" id="ProtNLM"/>
    </source>
</evidence>
<feature type="region of interest" description="Disordered" evidence="1">
    <location>
        <begin position="544"/>
        <end position="566"/>
    </location>
</feature>
<name>A0AA37BN66_9ACTN</name>
<feature type="transmembrane region" description="Helical" evidence="2">
    <location>
        <begin position="32"/>
        <end position="54"/>
    </location>
</feature>
<sequence>MARRNPKKIPPISGQVVPVDTLDAGTRMSGGWLLVHGLPLATPGIAAAVFAVLIALAHAKWGGDPVWTPLMTLLFLLVGGLITFFCWMSAGPRLLLRVLMVVTGALATGNLVLGLIVGLGVIWPAYTICALVVWVLWVVWRGTKYAGATPTSDGAGNPLAEAIRQAKVQFRDAKADERGVVRAKVETLPGGTLAGARELLPALSADARAVPGGVSLAGDPDVDGLGTVEIATRDNLKGGVPWPGVTGIDGLVGSLPTDAFPIGEYQTGPCTVQLVGDVRADRRAHDIQHIKIGGTTGSGKSTGARILLSSLLVKRRLNVIGLDISKGLQTFGPFAHGMTWVITDEAEARQFLYRFKKVIKGRTDHLAGEELMRWSLASSLNLLVVWVEESKEFRKFSSLYADLVADARSAGILFVSSTQRWNHRQASTDTRSNHGAAIMFGVTEYDDAEQILPKEALAAIGKNLQLWGASRPGYCYATGMGIPAARWSSMLRIYDPADEQLIEAVQAGAAYRDPMDPVTAQLFGELYQRRTVYTRSAGGRGALQAVTSPAGTAPAEQPRTPYPAAGPVPAMRPAPARTPAPQISDDEQEMIEMAETESAEERAAMHEALAASRRYHLGEDAQASDFADVDPDQVISGVIIDADTDGDQEERDAELPRPTAEEAQAIWDRALDDWYREGRRTVQTADLVELLTNVQRSRRFLYRQRDRWTEMGCIVARPDADGWDLIASPMETARR</sequence>
<dbReference type="RefSeq" id="WP_191897968.1">
    <property type="nucleotide sequence ID" value="NZ_BMQD01000029.1"/>
</dbReference>
<keyword evidence="2" id="KW-1133">Transmembrane helix</keyword>
<comment type="caution">
    <text evidence="3">The sequence shown here is derived from an EMBL/GenBank/DDBJ whole genome shotgun (WGS) entry which is preliminary data.</text>
</comment>
<evidence type="ECO:0000313" key="4">
    <source>
        <dbReference type="Proteomes" id="UP000627984"/>
    </source>
</evidence>
<protein>
    <recommendedName>
        <fullName evidence="5">FtsK domain-containing protein</fullName>
    </recommendedName>
</protein>
<reference evidence="3" key="1">
    <citation type="journal article" date="2014" name="Int. J. Syst. Evol. Microbiol.">
        <title>Complete genome sequence of Corynebacterium casei LMG S-19264T (=DSM 44701T), isolated from a smear-ripened cheese.</title>
        <authorList>
            <consortium name="US DOE Joint Genome Institute (JGI-PGF)"/>
            <person name="Walter F."/>
            <person name="Albersmeier A."/>
            <person name="Kalinowski J."/>
            <person name="Ruckert C."/>
        </authorList>
    </citation>
    <scope>NUCLEOTIDE SEQUENCE</scope>
    <source>
        <strain evidence="3">JCM 3093</strain>
    </source>
</reference>
<feature type="transmembrane region" description="Helical" evidence="2">
    <location>
        <begin position="123"/>
        <end position="140"/>
    </location>
</feature>
<dbReference type="Proteomes" id="UP000627984">
    <property type="component" value="Unassembled WGS sequence"/>
</dbReference>
<reference evidence="3" key="2">
    <citation type="submission" date="2022-09" db="EMBL/GenBank/DDBJ databases">
        <authorList>
            <person name="Sun Q."/>
            <person name="Ohkuma M."/>
        </authorList>
    </citation>
    <scope>NUCLEOTIDE SEQUENCE</scope>
    <source>
        <strain evidence="3">JCM 3093</strain>
    </source>
</reference>
<dbReference type="Gene3D" id="3.40.50.300">
    <property type="entry name" value="P-loop containing nucleotide triphosphate hydrolases"/>
    <property type="match status" value="1"/>
</dbReference>
<organism evidence="3 4">
    <name type="scientific">Planomonospora parontospora</name>
    <dbReference type="NCBI Taxonomy" id="58119"/>
    <lineage>
        <taxon>Bacteria</taxon>
        <taxon>Bacillati</taxon>
        <taxon>Actinomycetota</taxon>
        <taxon>Actinomycetes</taxon>
        <taxon>Streptosporangiales</taxon>
        <taxon>Streptosporangiaceae</taxon>
        <taxon>Planomonospora</taxon>
    </lineage>
</organism>
<dbReference type="AlphaFoldDB" id="A0AA37BN66"/>
<evidence type="ECO:0000313" key="3">
    <source>
        <dbReference type="EMBL" id="GGK94278.1"/>
    </source>
</evidence>
<evidence type="ECO:0000256" key="1">
    <source>
        <dbReference type="SAM" id="MobiDB-lite"/>
    </source>
</evidence>
<dbReference type="InterPro" id="IPR027417">
    <property type="entry name" value="P-loop_NTPase"/>
</dbReference>
<feature type="transmembrane region" description="Helical" evidence="2">
    <location>
        <begin position="94"/>
        <end position="117"/>
    </location>
</feature>
<feature type="transmembrane region" description="Helical" evidence="2">
    <location>
        <begin position="66"/>
        <end position="87"/>
    </location>
</feature>
<dbReference type="SUPFAM" id="SSF52540">
    <property type="entry name" value="P-loop containing nucleoside triphosphate hydrolases"/>
    <property type="match status" value="1"/>
</dbReference>
<evidence type="ECO:0000256" key="2">
    <source>
        <dbReference type="SAM" id="Phobius"/>
    </source>
</evidence>
<proteinExistence type="predicted"/>